<reference evidence="1 2" key="2">
    <citation type="journal article" date="2013" name="Plant Cell Physiol.">
        <title>Rice Annotation Project Database (RAP-DB): an integrative and interactive database for rice genomics.</title>
        <authorList>
            <person name="Sakai H."/>
            <person name="Lee S.S."/>
            <person name="Tanaka T."/>
            <person name="Numa H."/>
            <person name="Kim J."/>
            <person name="Kawahara Y."/>
            <person name="Wakimoto H."/>
            <person name="Yang C.C."/>
            <person name="Iwamoto M."/>
            <person name="Abe T."/>
            <person name="Yamada Y."/>
            <person name="Muto A."/>
            <person name="Inokuchi H."/>
            <person name="Ikemura T."/>
            <person name="Matsumoto T."/>
            <person name="Sasaki T."/>
            <person name="Itoh T."/>
        </authorList>
    </citation>
    <scope>NUCLEOTIDE SEQUENCE [LARGE SCALE GENOMIC DNA]</scope>
    <source>
        <strain evidence="2">cv. Nipponbare</strain>
    </source>
</reference>
<reference evidence="1 2" key="3">
    <citation type="journal article" date="2013" name="Rice">
        <title>Improvement of the Oryza sativa Nipponbare reference genome using next generation sequence and optical map data.</title>
        <authorList>
            <person name="Kawahara Y."/>
            <person name="de la Bastide M."/>
            <person name="Hamilton J.P."/>
            <person name="Kanamori H."/>
            <person name="McCombie W.R."/>
            <person name="Ouyang S."/>
            <person name="Schwartz D.C."/>
            <person name="Tanaka T."/>
            <person name="Wu J."/>
            <person name="Zhou S."/>
            <person name="Childs K.L."/>
            <person name="Davidson R.M."/>
            <person name="Lin H."/>
            <person name="Quesada-Ocampo L."/>
            <person name="Vaillancourt B."/>
            <person name="Sakai H."/>
            <person name="Lee S.S."/>
            <person name="Kim J."/>
            <person name="Numa H."/>
            <person name="Itoh T."/>
            <person name="Buell C.R."/>
            <person name="Matsumoto T."/>
        </authorList>
    </citation>
    <scope>NUCLEOTIDE SEQUENCE [LARGE SCALE GENOMIC DNA]</scope>
    <source>
        <strain evidence="2">cv. Nipponbare</strain>
    </source>
</reference>
<organism evidence="1 2">
    <name type="scientific">Oryza sativa subsp. japonica</name>
    <name type="common">Rice</name>
    <dbReference type="NCBI Taxonomy" id="39947"/>
    <lineage>
        <taxon>Eukaryota</taxon>
        <taxon>Viridiplantae</taxon>
        <taxon>Streptophyta</taxon>
        <taxon>Embryophyta</taxon>
        <taxon>Tracheophyta</taxon>
        <taxon>Spermatophyta</taxon>
        <taxon>Magnoliopsida</taxon>
        <taxon>Liliopsida</taxon>
        <taxon>Poales</taxon>
        <taxon>Poaceae</taxon>
        <taxon>BOP clade</taxon>
        <taxon>Oryzoideae</taxon>
        <taxon>Oryzeae</taxon>
        <taxon>Oryzinae</taxon>
        <taxon>Oryza</taxon>
        <taxon>Oryza sativa</taxon>
    </lineage>
</organism>
<dbReference type="Gramene" id="Os07t0209500-01">
    <property type="protein sequence ID" value="Os07t0209500-01"/>
    <property type="gene ID" value="Os07g0209500"/>
</dbReference>
<sequence length="97" mass="11094">QMTFAQKPPMKNEVLCCLEGSSAGSELPQFKLKWYLFIMVNKAEESCILIHDFVSSTLYRWLLRMMLTTLLKSCALYVETMTVHTGGETWIELPVAT</sequence>
<feature type="non-terminal residue" evidence="1">
    <location>
        <position position="1"/>
    </location>
</feature>
<dbReference type="PaxDb" id="39947-A0A0P0X3H6"/>
<dbReference type="Proteomes" id="UP000059680">
    <property type="component" value="Chromosome 7"/>
</dbReference>
<keyword evidence="2" id="KW-1185">Reference proteome</keyword>
<protein>
    <submittedName>
        <fullName evidence="1">Os07g0209500 protein</fullName>
    </submittedName>
</protein>
<evidence type="ECO:0000313" key="1">
    <source>
        <dbReference type="EMBL" id="BAT00584.1"/>
    </source>
</evidence>
<dbReference type="InParanoid" id="A0A0P0X3H6"/>
<reference evidence="2" key="1">
    <citation type="journal article" date="2005" name="Nature">
        <title>The map-based sequence of the rice genome.</title>
        <authorList>
            <consortium name="International rice genome sequencing project (IRGSP)"/>
            <person name="Matsumoto T."/>
            <person name="Wu J."/>
            <person name="Kanamori H."/>
            <person name="Katayose Y."/>
            <person name="Fujisawa M."/>
            <person name="Namiki N."/>
            <person name="Mizuno H."/>
            <person name="Yamamoto K."/>
            <person name="Antonio B.A."/>
            <person name="Baba T."/>
            <person name="Sakata K."/>
            <person name="Nagamura Y."/>
            <person name="Aoki H."/>
            <person name="Arikawa K."/>
            <person name="Arita K."/>
            <person name="Bito T."/>
            <person name="Chiden Y."/>
            <person name="Fujitsuka N."/>
            <person name="Fukunaka R."/>
            <person name="Hamada M."/>
            <person name="Harada C."/>
            <person name="Hayashi A."/>
            <person name="Hijishita S."/>
            <person name="Honda M."/>
            <person name="Hosokawa S."/>
            <person name="Ichikawa Y."/>
            <person name="Idonuma A."/>
            <person name="Iijima M."/>
            <person name="Ikeda M."/>
            <person name="Ikeno M."/>
            <person name="Ito K."/>
            <person name="Ito S."/>
            <person name="Ito T."/>
            <person name="Ito Y."/>
            <person name="Ito Y."/>
            <person name="Iwabuchi A."/>
            <person name="Kamiya K."/>
            <person name="Karasawa W."/>
            <person name="Kurita K."/>
            <person name="Katagiri S."/>
            <person name="Kikuta A."/>
            <person name="Kobayashi H."/>
            <person name="Kobayashi N."/>
            <person name="Machita K."/>
            <person name="Maehara T."/>
            <person name="Masukawa M."/>
            <person name="Mizubayashi T."/>
            <person name="Mukai Y."/>
            <person name="Nagasaki H."/>
            <person name="Nagata Y."/>
            <person name="Naito S."/>
            <person name="Nakashima M."/>
            <person name="Nakama Y."/>
            <person name="Nakamichi Y."/>
            <person name="Nakamura M."/>
            <person name="Meguro A."/>
            <person name="Negishi M."/>
            <person name="Ohta I."/>
            <person name="Ohta T."/>
            <person name="Okamoto M."/>
            <person name="Ono N."/>
            <person name="Saji S."/>
            <person name="Sakaguchi M."/>
            <person name="Sakai K."/>
            <person name="Shibata M."/>
            <person name="Shimokawa T."/>
            <person name="Song J."/>
            <person name="Takazaki Y."/>
            <person name="Terasawa K."/>
            <person name="Tsugane M."/>
            <person name="Tsuji K."/>
            <person name="Ueda S."/>
            <person name="Waki K."/>
            <person name="Yamagata H."/>
            <person name="Yamamoto M."/>
            <person name="Yamamoto S."/>
            <person name="Yamane H."/>
            <person name="Yoshiki S."/>
            <person name="Yoshihara R."/>
            <person name="Yukawa K."/>
            <person name="Zhong H."/>
            <person name="Yano M."/>
            <person name="Yuan Q."/>
            <person name="Ouyang S."/>
            <person name="Liu J."/>
            <person name="Jones K.M."/>
            <person name="Gansberger K."/>
            <person name="Moffat K."/>
            <person name="Hill J."/>
            <person name="Bera J."/>
            <person name="Fadrosh D."/>
            <person name="Jin S."/>
            <person name="Johri S."/>
            <person name="Kim M."/>
            <person name="Overton L."/>
            <person name="Reardon M."/>
            <person name="Tsitrin T."/>
            <person name="Vuong H."/>
            <person name="Weaver B."/>
            <person name="Ciecko A."/>
            <person name="Tallon L."/>
            <person name="Jackson J."/>
            <person name="Pai G."/>
            <person name="Aken S.V."/>
            <person name="Utterback T."/>
            <person name="Reidmuller S."/>
            <person name="Feldblyum T."/>
            <person name="Hsiao J."/>
            <person name="Zismann V."/>
            <person name="Iobst S."/>
            <person name="de Vazeille A.R."/>
            <person name="Buell C.R."/>
            <person name="Ying K."/>
            <person name="Li Y."/>
            <person name="Lu T."/>
            <person name="Huang Y."/>
            <person name="Zhao Q."/>
            <person name="Feng Q."/>
            <person name="Zhang L."/>
            <person name="Zhu J."/>
            <person name="Weng Q."/>
            <person name="Mu J."/>
            <person name="Lu Y."/>
            <person name="Fan D."/>
            <person name="Liu Y."/>
            <person name="Guan J."/>
            <person name="Zhang Y."/>
            <person name="Yu S."/>
            <person name="Liu X."/>
            <person name="Zhang Y."/>
            <person name="Hong G."/>
            <person name="Han B."/>
            <person name="Choisne N."/>
            <person name="Demange N."/>
            <person name="Orjeda G."/>
            <person name="Samain S."/>
            <person name="Cattolico L."/>
            <person name="Pelletier E."/>
            <person name="Couloux A."/>
            <person name="Segurens B."/>
            <person name="Wincker P."/>
            <person name="D'Hont A."/>
            <person name="Scarpelli C."/>
            <person name="Weissenbach J."/>
            <person name="Salanoubat M."/>
            <person name="Quetier F."/>
            <person name="Yu Y."/>
            <person name="Kim H.R."/>
            <person name="Rambo T."/>
            <person name="Currie J."/>
            <person name="Collura K."/>
            <person name="Luo M."/>
            <person name="Yang T."/>
            <person name="Ammiraju J.S.S."/>
            <person name="Engler F."/>
            <person name="Soderlund C."/>
            <person name="Wing R.A."/>
            <person name="Palmer L.E."/>
            <person name="de la Bastide M."/>
            <person name="Spiegel L."/>
            <person name="Nascimento L."/>
            <person name="Zutavern T."/>
            <person name="O'Shaughnessy A."/>
            <person name="Dike S."/>
            <person name="Dedhia N."/>
            <person name="Preston R."/>
            <person name="Balija V."/>
            <person name="McCombie W.R."/>
            <person name="Chow T."/>
            <person name="Chen H."/>
            <person name="Chung M."/>
            <person name="Chen C."/>
            <person name="Shaw J."/>
            <person name="Wu H."/>
            <person name="Hsiao K."/>
            <person name="Chao Y."/>
            <person name="Chu M."/>
            <person name="Cheng C."/>
            <person name="Hour A."/>
            <person name="Lee P."/>
            <person name="Lin S."/>
            <person name="Lin Y."/>
            <person name="Liou J."/>
            <person name="Liu S."/>
            <person name="Hsing Y."/>
            <person name="Raghuvanshi S."/>
            <person name="Mohanty A."/>
            <person name="Bharti A.K."/>
            <person name="Gaur A."/>
            <person name="Gupta V."/>
            <person name="Kumar D."/>
            <person name="Ravi V."/>
            <person name="Vij S."/>
            <person name="Kapur A."/>
            <person name="Khurana P."/>
            <person name="Khurana P."/>
            <person name="Khurana J.P."/>
            <person name="Tyagi A.K."/>
            <person name="Gaikwad K."/>
            <person name="Singh A."/>
            <person name="Dalal V."/>
            <person name="Srivastava S."/>
            <person name="Dixit A."/>
            <person name="Pal A.K."/>
            <person name="Ghazi I.A."/>
            <person name="Yadav M."/>
            <person name="Pandit A."/>
            <person name="Bhargava A."/>
            <person name="Sureshbabu K."/>
            <person name="Batra K."/>
            <person name="Sharma T.R."/>
            <person name="Mohapatra T."/>
            <person name="Singh N.K."/>
            <person name="Messing J."/>
            <person name="Nelson A.B."/>
            <person name="Fuks G."/>
            <person name="Kavchok S."/>
            <person name="Keizer G."/>
            <person name="Linton E."/>
            <person name="Llaca V."/>
            <person name="Song R."/>
            <person name="Tanyolac B."/>
            <person name="Young S."/>
            <person name="Ho-Il K."/>
            <person name="Hahn J.H."/>
            <person name="Sangsakoo G."/>
            <person name="Vanavichit A."/>
            <person name="de Mattos Luiz.A.T."/>
            <person name="Zimmer P.D."/>
            <person name="Malone G."/>
            <person name="Dellagostin O."/>
            <person name="de Oliveira A.C."/>
            <person name="Bevan M."/>
            <person name="Bancroft I."/>
            <person name="Minx P."/>
            <person name="Cordum H."/>
            <person name="Wilson R."/>
            <person name="Cheng Z."/>
            <person name="Jin W."/>
            <person name="Jiang J."/>
            <person name="Leong S.A."/>
            <person name="Iwama H."/>
            <person name="Gojobori T."/>
            <person name="Itoh T."/>
            <person name="Niimura Y."/>
            <person name="Fujii Y."/>
            <person name="Habara T."/>
            <person name="Sakai H."/>
            <person name="Sato Y."/>
            <person name="Wilson G."/>
            <person name="Kumar K."/>
            <person name="McCouch S."/>
            <person name="Juretic N."/>
            <person name="Hoen D."/>
            <person name="Wright S."/>
            <person name="Bruskiewich R."/>
            <person name="Bureau T."/>
            <person name="Miyao A."/>
            <person name="Hirochika H."/>
            <person name="Nishikawa T."/>
            <person name="Kadowaki K."/>
            <person name="Sugiura M."/>
            <person name="Burr B."/>
            <person name="Sasaki T."/>
        </authorList>
    </citation>
    <scope>NUCLEOTIDE SEQUENCE [LARGE SCALE GENOMIC DNA]</scope>
    <source>
        <strain evidence="2">cv. Nipponbare</strain>
    </source>
</reference>
<dbReference type="EMBL" id="AP014963">
    <property type="protein sequence ID" value="BAT00584.1"/>
    <property type="molecule type" value="Genomic_DNA"/>
</dbReference>
<dbReference type="AlphaFoldDB" id="A0A0P0X3H6"/>
<dbReference type="STRING" id="39947.A0A0P0X3H6"/>
<name>A0A0P0X3H6_ORYSJ</name>
<proteinExistence type="predicted"/>
<evidence type="ECO:0000313" key="2">
    <source>
        <dbReference type="Proteomes" id="UP000059680"/>
    </source>
</evidence>
<gene>
    <name evidence="1" type="ordered locus">Os07g0209500</name>
    <name evidence="1" type="ORF">OSNPB_070209500</name>
</gene>
<accession>A0A0P0X3H6</accession>